<dbReference type="SUPFAM" id="SSF52096">
    <property type="entry name" value="ClpP/crotonase"/>
    <property type="match status" value="1"/>
</dbReference>
<dbReference type="GO" id="GO:0008236">
    <property type="term" value="F:serine-type peptidase activity"/>
    <property type="evidence" value="ECO:0007669"/>
    <property type="project" value="InterPro"/>
</dbReference>
<dbReference type="AlphaFoldDB" id="A0A3B0VDX7"/>
<name>A0A3B0VDX7_9ZZZZ</name>
<evidence type="ECO:0000259" key="1">
    <source>
        <dbReference type="Pfam" id="PF03572"/>
    </source>
</evidence>
<dbReference type="InterPro" id="IPR005151">
    <property type="entry name" value="Tail-specific_protease"/>
</dbReference>
<dbReference type="Pfam" id="PF03572">
    <property type="entry name" value="Peptidase_S41"/>
    <property type="match status" value="1"/>
</dbReference>
<feature type="domain" description="Tail specific protease" evidence="1">
    <location>
        <begin position="3"/>
        <end position="87"/>
    </location>
</feature>
<dbReference type="PANTHER" id="PTHR32060:SF30">
    <property type="entry name" value="CARBOXY-TERMINAL PROCESSING PROTEASE CTPA"/>
    <property type="match status" value="1"/>
</dbReference>
<dbReference type="Gene3D" id="3.90.226.10">
    <property type="entry name" value="2-enoyl-CoA Hydratase, Chain A, domain 1"/>
    <property type="match status" value="1"/>
</dbReference>
<dbReference type="GO" id="GO:0007165">
    <property type="term" value="P:signal transduction"/>
    <property type="evidence" value="ECO:0007669"/>
    <property type="project" value="TreeGrafter"/>
</dbReference>
<sequence length="218" mass="23054">EDFRYNGRIVVLVGPDCASACEFFSFVMTLQDRATIIGFYPTAGLGGSVDDVAMPGDETFRFTQGRAVDPEGNIHIEGIGVVPDIIVPLTEETLFSEGDPLMDAAISFLNGEASEVTDAGELVLGDSVTAVLPAGERIRYTVTLFSDEVAGLLLESGSDQPFILTIYDEDGTLLAATDPDTIVGFEGLDLGNATLILEISTENDASGGEFTLTIEDQG</sequence>
<organism evidence="2">
    <name type="scientific">hydrothermal vent metagenome</name>
    <dbReference type="NCBI Taxonomy" id="652676"/>
    <lineage>
        <taxon>unclassified sequences</taxon>
        <taxon>metagenomes</taxon>
        <taxon>ecological metagenomes</taxon>
    </lineage>
</organism>
<dbReference type="GO" id="GO:0006508">
    <property type="term" value="P:proteolysis"/>
    <property type="evidence" value="ECO:0007669"/>
    <property type="project" value="InterPro"/>
</dbReference>
<dbReference type="EMBL" id="UOEU01000654">
    <property type="protein sequence ID" value="VAW37162.1"/>
    <property type="molecule type" value="Genomic_DNA"/>
</dbReference>
<dbReference type="GO" id="GO:0004175">
    <property type="term" value="F:endopeptidase activity"/>
    <property type="evidence" value="ECO:0007669"/>
    <property type="project" value="TreeGrafter"/>
</dbReference>
<protein>
    <recommendedName>
        <fullName evidence="1">Tail specific protease domain-containing protein</fullName>
    </recommendedName>
</protein>
<reference evidence="2" key="1">
    <citation type="submission" date="2018-06" db="EMBL/GenBank/DDBJ databases">
        <authorList>
            <person name="Zhirakovskaya E."/>
        </authorList>
    </citation>
    <scope>NUCLEOTIDE SEQUENCE</scope>
</reference>
<gene>
    <name evidence="2" type="ORF">MNBD_CHLOROFLEXI01-2677</name>
</gene>
<feature type="non-terminal residue" evidence="2">
    <location>
        <position position="1"/>
    </location>
</feature>
<dbReference type="InterPro" id="IPR029045">
    <property type="entry name" value="ClpP/crotonase-like_dom_sf"/>
</dbReference>
<dbReference type="GO" id="GO:0030288">
    <property type="term" value="C:outer membrane-bounded periplasmic space"/>
    <property type="evidence" value="ECO:0007669"/>
    <property type="project" value="TreeGrafter"/>
</dbReference>
<accession>A0A3B0VDX7</accession>
<proteinExistence type="predicted"/>
<dbReference type="PANTHER" id="PTHR32060">
    <property type="entry name" value="TAIL-SPECIFIC PROTEASE"/>
    <property type="match status" value="1"/>
</dbReference>
<evidence type="ECO:0000313" key="2">
    <source>
        <dbReference type="EMBL" id="VAW37162.1"/>
    </source>
</evidence>